<organism evidence="2 3">
    <name type="scientific">Somion occarium</name>
    <dbReference type="NCBI Taxonomy" id="3059160"/>
    <lineage>
        <taxon>Eukaryota</taxon>
        <taxon>Fungi</taxon>
        <taxon>Dikarya</taxon>
        <taxon>Basidiomycota</taxon>
        <taxon>Agaricomycotina</taxon>
        <taxon>Agaricomycetes</taxon>
        <taxon>Polyporales</taxon>
        <taxon>Cerrenaceae</taxon>
        <taxon>Somion</taxon>
    </lineage>
</organism>
<accession>A0ABP1E2L2</accession>
<dbReference type="EMBL" id="OZ037950">
    <property type="protein sequence ID" value="CAL1713734.1"/>
    <property type="molecule type" value="Genomic_DNA"/>
</dbReference>
<proteinExistence type="predicted"/>
<gene>
    <name evidence="2" type="ORF">GFSPODELE1_LOCUS9448</name>
</gene>
<evidence type="ECO:0000256" key="1">
    <source>
        <dbReference type="SAM" id="MobiDB-lite"/>
    </source>
</evidence>
<dbReference type="Proteomes" id="UP001497453">
    <property type="component" value="Chromosome 7"/>
</dbReference>
<evidence type="ECO:0000313" key="2">
    <source>
        <dbReference type="EMBL" id="CAL1713734.1"/>
    </source>
</evidence>
<protein>
    <recommendedName>
        <fullName evidence="4">Protein kinase domain-containing protein</fullName>
    </recommendedName>
</protein>
<sequence>MTTYDKSEALSSRDITTVTIAGCFNNFLDGSQANLTLRRGTPYPNKEDVDDPLDSDETSAVQISPPVALHSPDDVLDRPSVGKLHARLLLEEKLIAQGEFGIVMEANIDLSSSSPELARMKLPHLVATKEVLQDSERSVLLRVTIPEGVRFRHWPVEKSRIDNFELETYGEHSDDEDHIAYPRVLTLLLLECLGNPPSRQTTMDDLESLKSQAYEMFSELSHLCVKHGDIHSHNIVRAAPRLPDFPNLLFPRHQRV</sequence>
<evidence type="ECO:0000313" key="3">
    <source>
        <dbReference type="Proteomes" id="UP001497453"/>
    </source>
</evidence>
<evidence type="ECO:0008006" key="4">
    <source>
        <dbReference type="Google" id="ProtNLM"/>
    </source>
</evidence>
<feature type="compositionally biased region" description="Acidic residues" evidence="1">
    <location>
        <begin position="48"/>
        <end position="57"/>
    </location>
</feature>
<keyword evidence="3" id="KW-1185">Reference proteome</keyword>
<reference evidence="3" key="1">
    <citation type="submission" date="2024-04" db="EMBL/GenBank/DDBJ databases">
        <authorList>
            <person name="Shaw F."/>
            <person name="Minotto A."/>
        </authorList>
    </citation>
    <scope>NUCLEOTIDE SEQUENCE [LARGE SCALE GENOMIC DNA]</scope>
</reference>
<feature type="region of interest" description="Disordered" evidence="1">
    <location>
        <begin position="38"/>
        <end position="59"/>
    </location>
</feature>
<name>A0ABP1E2L2_9APHY</name>